<sequence>MRNLALDFILLWDSEEARQKIIFTGDRQQARWYLQAVDVIQRSDDQSTIPIAMARLENEFRNILISYTNPTSSLDPLNTEEEEKEAQNSFGCFRHFRFNGSAKQHDAAAAADDDKLPHIGVIPYDAIKDLRCIAERMISSGYLGNCIHVYSRVRKSVFVATVQRLVISDVKLRLKAKIQRWREASTVYVRTLFANEKELCEKIFDEVGPEIDRACFMETVKEPAIQLLKYADATCMSPISSPDILFKILVLYEALADFDRVFDFKSSESIRVMVAEVLPRLAEAGRRALYLFECSVVWDKFTVVIPSGAIHPFTTYVMNYLNFFSDYKQTLNKFIVPKPSMESFFADIKEEGETPLRVHIIWIFEELQVKLQGKSKQYKDESLSHLFIMNNVHYTHKRVRRNSKLRDIIGDGRLKELERKLTQAAISHEKATWGRVLDCLTDEGLYLEKGDKISISKSALRKKN</sequence>
<dbReference type="InterPro" id="IPR004140">
    <property type="entry name" value="Exo70"/>
</dbReference>
<dbReference type="GO" id="GO:0015031">
    <property type="term" value="P:protein transport"/>
    <property type="evidence" value="ECO:0007669"/>
    <property type="project" value="UniProtKB-KW"/>
</dbReference>
<proteinExistence type="inferred from homology"/>
<keyword evidence="2 3" id="KW-0813">Transport</keyword>
<evidence type="ECO:0000313" key="5">
    <source>
        <dbReference type="Proteomes" id="UP000694853"/>
    </source>
</evidence>
<protein>
    <recommendedName>
        <fullName evidence="3">Exocyst subunit Exo70 family protein</fullName>
    </recommendedName>
</protein>
<evidence type="ECO:0000256" key="3">
    <source>
        <dbReference type="RuleBase" id="RU365026"/>
    </source>
</evidence>
<dbReference type="GO" id="GO:0000145">
    <property type="term" value="C:exocyst"/>
    <property type="evidence" value="ECO:0007669"/>
    <property type="project" value="InterPro"/>
</dbReference>
<organism evidence="5 6">
    <name type="scientific">Abrus precatorius</name>
    <name type="common">Indian licorice</name>
    <name type="synonym">Glycine abrus</name>
    <dbReference type="NCBI Taxonomy" id="3816"/>
    <lineage>
        <taxon>Eukaryota</taxon>
        <taxon>Viridiplantae</taxon>
        <taxon>Streptophyta</taxon>
        <taxon>Embryophyta</taxon>
        <taxon>Tracheophyta</taxon>
        <taxon>Spermatophyta</taxon>
        <taxon>Magnoliopsida</taxon>
        <taxon>eudicotyledons</taxon>
        <taxon>Gunneridae</taxon>
        <taxon>Pentapetalae</taxon>
        <taxon>rosids</taxon>
        <taxon>fabids</taxon>
        <taxon>Fabales</taxon>
        <taxon>Fabaceae</taxon>
        <taxon>Papilionoideae</taxon>
        <taxon>50 kb inversion clade</taxon>
        <taxon>NPAAA clade</taxon>
        <taxon>indigoferoid/millettioid clade</taxon>
        <taxon>Abreae</taxon>
        <taxon>Abrus</taxon>
    </lineage>
</organism>
<evidence type="ECO:0000313" key="6">
    <source>
        <dbReference type="RefSeq" id="XP_027344814.1"/>
    </source>
</evidence>
<reference evidence="6" key="2">
    <citation type="submission" date="2025-08" db="UniProtKB">
        <authorList>
            <consortium name="RefSeq"/>
        </authorList>
    </citation>
    <scope>IDENTIFICATION</scope>
    <source>
        <tissue evidence="6">Young leaves</tissue>
    </source>
</reference>
<dbReference type="GO" id="GO:0005546">
    <property type="term" value="F:phosphatidylinositol-4,5-bisphosphate binding"/>
    <property type="evidence" value="ECO:0007669"/>
    <property type="project" value="InterPro"/>
</dbReference>
<feature type="domain" description="Exocyst complex subunit Exo70 C-terminal" evidence="4">
    <location>
        <begin position="180"/>
        <end position="462"/>
    </location>
</feature>
<name>A0A8B8KQ47_ABRPR</name>
<keyword evidence="3" id="KW-0653">Protein transport</keyword>
<comment type="function">
    <text evidence="3">Component of the exocyst complex.</text>
</comment>
<evidence type="ECO:0000256" key="1">
    <source>
        <dbReference type="ARBA" id="ARBA00006756"/>
    </source>
</evidence>
<dbReference type="Pfam" id="PF03081">
    <property type="entry name" value="Exo70_C"/>
    <property type="match status" value="1"/>
</dbReference>
<dbReference type="KEGG" id="aprc:113857215"/>
<dbReference type="GO" id="GO:0006887">
    <property type="term" value="P:exocytosis"/>
    <property type="evidence" value="ECO:0007669"/>
    <property type="project" value="UniProtKB-KW"/>
</dbReference>
<comment type="similarity">
    <text evidence="1 3">Belongs to the EXO70 family.</text>
</comment>
<dbReference type="Proteomes" id="UP000694853">
    <property type="component" value="Unplaced"/>
</dbReference>
<accession>A0A8B8KQ47</accession>
<keyword evidence="5" id="KW-1185">Reference proteome</keyword>
<dbReference type="Pfam" id="PF20669">
    <property type="entry name" value="Exo70_N"/>
    <property type="match status" value="1"/>
</dbReference>
<dbReference type="InterPro" id="IPR046364">
    <property type="entry name" value="Exo70_C"/>
</dbReference>
<dbReference type="PANTHER" id="PTHR12542">
    <property type="entry name" value="EXOCYST COMPLEX PROTEIN EXO70"/>
    <property type="match status" value="1"/>
</dbReference>
<keyword evidence="3" id="KW-0268">Exocytosis</keyword>
<reference evidence="5" key="1">
    <citation type="journal article" date="2019" name="Toxins">
        <title>Detection of Abrin-Like and Prepropulchellin-Like Toxin Genes and Transcripts Using Whole Genome Sequencing and Full-Length Transcript Sequencing of Abrus precatorius.</title>
        <authorList>
            <person name="Hovde B.T."/>
            <person name="Daligault H.E."/>
            <person name="Hanschen E.R."/>
            <person name="Kunde Y.A."/>
            <person name="Johnson M.B."/>
            <person name="Starkenburg S.R."/>
            <person name="Johnson S.L."/>
        </authorList>
    </citation>
    <scope>NUCLEOTIDE SEQUENCE [LARGE SCALE GENOMIC DNA]</scope>
</reference>
<dbReference type="Gene3D" id="1.20.1280.170">
    <property type="entry name" value="Exocyst complex component Exo70"/>
    <property type="match status" value="1"/>
</dbReference>
<dbReference type="AlphaFoldDB" id="A0A8B8KQ47"/>
<evidence type="ECO:0000256" key="2">
    <source>
        <dbReference type="ARBA" id="ARBA00022448"/>
    </source>
</evidence>
<dbReference type="OrthoDB" id="1922221at2759"/>
<evidence type="ECO:0000259" key="4">
    <source>
        <dbReference type="Pfam" id="PF03081"/>
    </source>
</evidence>
<dbReference type="RefSeq" id="XP_027344814.1">
    <property type="nucleotide sequence ID" value="XM_027489013.1"/>
</dbReference>
<dbReference type="InterPro" id="IPR016159">
    <property type="entry name" value="Cullin_repeat-like_dom_sf"/>
</dbReference>
<dbReference type="GeneID" id="113857215"/>
<gene>
    <name evidence="6" type="primary">LOC113857215</name>
</gene>
<dbReference type="SUPFAM" id="SSF74788">
    <property type="entry name" value="Cullin repeat-like"/>
    <property type="match status" value="1"/>
</dbReference>
<dbReference type="PANTHER" id="PTHR12542:SF7">
    <property type="entry name" value="EXOCYST SUBUNIT EXO70 FAMILY PROTEIN"/>
    <property type="match status" value="1"/>
</dbReference>